<evidence type="ECO:0000313" key="3">
    <source>
        <dbReference type="EMBL" id="MBW7477234.1"/>
    </source>
</evidence>
<keyword evidence="4" id="KW-1185">Reference proteome</keyword>
<organism evidence="3 4">
    <name type="scientific">Paenibacillus oenotherae</name>
    <dbReference type="NCBI Taxonomy" id="1435645"/>
    <lineage>
        <taxon>Bacteria</taxon>
        <taxon>Bacillati</taxon>
        <taxon>Bacillota</taxon>
        <taxon>Bacilli</taxon>
        <taxon>Bacillales</taxon>
        <taxon>Paenibacillaceae</taxon>
        <taxon>Paenibacillus</taxon>
    </lineage>
</organism>
<keyword evidence="1" id="KW-1133">Transmembrane helix</keyword>
<comment type="caution">
    <text evidence="3">The sequence shown here is derived from an EMBL/GenBank/DDBJ whole genome shotgun (WGS) entry which is preliminary data.</text>
</comment>
<proteinExistence type="predicted"/>
<dbReference type="InterPro" id="IPR018682">
    <property type="entry name" value="DUF2167_membr"/>
</dbReference>
<evidence type="ECO:0000313" key="4">
    <source>
        <dbReference type="Proteomes" id="UP000812277"/>
    </source>
</evidence>
<keyword evidence="2" id="KW-0732">Signal</keyword>
<name>A0ABS7DBT4_9BACL</name>
<feature type="chain" id="PRO_5046779251" evidence="2">
    <location>
        <begin position="34"/>
        <end position="308"/>
    </location>
</feature>
<evidence type="ECO:0000256" key="1">
    <source>
        <dbReference type="SAM" id="Phobius"/>
    </source>
</evidence>
<dbReference type="EMBL" id="JAHZIJ010000022">
    <property type="protein sequence ID" value="MBW7477234.1"/>
    <property type="molecule type" value="Genomic_DNA"/>
</dbReference>
<dbReference type="Proteomes" id="UP000812277">
    <property type="component" value="Unassembled WGS sequence"/>
</dbReference>
<feature type="signal peptide" evidence="2">
    <location>
        <begin position="1"/>
        <end position="33"/>
    </location>
</feature>
<reference evidence="3 4" key="1">
    <citation type="submission" date="2021-07" db="EMBL/GenBank/DDBJ databases">
        <title>Paenibacillus radiodurans sp. nov., isolated from the southeastern edge of Tengger Desert.</title>
        <authorList>
            <person name="Zhang G."/>
        </authorList>
    </citation>
    <scope>NUCLEOTIDE SEQUENCE [LARGE SCALE GENOMIC DNA]</scope>
    <source>
        <strain evidence="3 4">DT7-4</strain>
    </source>
</reference>
<dbReference type="RefSeq" id="WP_219874489.1">
    <property type="nucleotide sequence ID" value="NZ_JAHZIJ010000022.1"/>
</dbReference>
<dbReference type="Pfam" id="PF09935">
    <property type="entry name" value="DUF2167"/>
    <property type="match status" value="1"/>
</dbReference>
<accession>A0ABS7DBT4</accession>
<gene>
    <name evidence="3" type="ORF">K0T92_21180</name>
</gene>
<feature type="transmembrane region" description="Helical" evidence="1">
    <location>
        <begin position="266"/>
        <end position="282"/>
    </location>
</feature>
<sequence length="308" mass="33974">MGKGKGIFRKRVAAFALVLYASVALVSAGIASAEGEGTDINWVEGTGQQVQLGKVASFNLTTDFVFLDGPNTVKFEEQYGDIPTGREIGSIFPMDQEQNWVVYFEYEESGHIADEEKNEIDADALLESYKNGNEEANKSKEAANQLFVDGWDIPPVYSDKLHSLKWSLLLHTGANEPLINYNVRLLTREGYISAILVSDPEHLAADIVTFEEQVLPKLTIVEGQRYADFNESTDKVAEYGLTGLILGGAGLAVAKKFGLLLIIKKFWYLIVVGIVGLGSFIWKRVRSLFGRRQAPGHHTESNSPDNQA</sequence>
<keyword evidence="1" id="KW-0472">Membrane</keyword>
<protein>
    <submittedName>
        <fullName evidence="3">DUF2167 domain-containing protein</fullName>
    </submittedName>
</protein>
<keyword evidence="1" id="KW-0812">Transmembrane</keyword>
<evidence type="ECO:0000256" key="2">
    <source>
        <dbReference type="SAM" id="SignalP"/>
    </source>
</evidence>